<reference evidence="2 3" key="1">
    <citation type="submission" date="2018-06" db="EMBL/GenBank/DDBJ databases">
        <title>Extensive metabolic versatility and redundancy in microbially diverse, dynamic hydrothermal sediments.</title>
        <authorList>
            <person name="Dombrowski N."/>
            <person name="Teske A."/>
            <person name="Baker B.J."/>
        </authorList>
    </citation>
    <scope>NUCLEOTIDE SEQUENCE [LARGE SCALE GENOMIC DNA]</scope>
    <source>
        <strain evidence="2">B35_G9</strain>
    </source>
</reference>
<dbReference type="InterPro" id="IPR004942">
    <property type="entry name" value="Roadblock/LAMTOR2_dom"/>
</dbReference>
<dbReference type="GO" id="GO:0005085">
    <property type="term" value="F:guanyl-nucleotide exchange factor activity"/>
    <property type="evidence" value="ECO:0007669"/>
    <property type="project" value="InterPro"/>
</dbReference>
<evidence type="ECO:0000313" key="3">
    <source>
        <dbReference type="Proteomes" id="UP000282321"/>
    </source>
</evidence>
<dbReference type="Pfam" id="PF03259">
    <property type="entry name" value="Robl_LC7"/>
    <property type="match status" value="1"/>
</dbReference>
<organism evidence="2 3">
    <name type="scientific">candidate division TA06 bacterium</name>
    <dbReference type="NCBI Taxonomy" id="2250710"/>
    <lineage>
        <taxon>Bacteria</taxon>
        <taxon>Bacteria division TA06</taxon>
    </lineage>
</organism>
<gene>
    <name evidence="2" type="ORF">DRP44_00670</name>
</gene>
<dbReference type="Proteomes" id="UP000282321">
    <property type="component" value="Unassembled WGS sequence"/>
</dbReference>
<accession>A0A660SB74</accession>
<dbReference type="Gene3D" id="3.30.450.30">
    <property type="entry name" value="Dynein light chain 2a, cytoplasmic"/>
    <property type="match status" value="1"/>
</dbReference>
<feature type="domain" description="Roadblock/LAMTOR2" evidence="1">
    <location>
        <begin position="13"/>
        <end position="103"/>
    </location>
</feature>
<proteinExistence type="predicted"/>
<dbReference type="GO" id="GO:0032008">
    <property type="term" value="P:positive regulation of TOR signaling"/>
    <property type="evidence" value="ECO:0007669"/>
    <property type="project" value="InterPro"/>
</dbReference>
<dbReference type="PANTHER" id="PTHR13323">
    <property type="entry name" value="LATE ENDOSOMAL/LYSOSOMAL MP1 INTERACTING PROTEIN"/>
    <property type="match status" value="1"/>
</dbReference>
<evidence type="ECO:0000313" key="2">
    <source>
        <dbReference type="EMBL" id="RKX68054.1"/>
    </source>
</evidence>
<dbReference type="AlphaFoldDB" id="A0A660SB74"/>
<protein>
    <submittedName>
        <fullName evidence="2">Roadblock/LC7 domain-containing protein</fullName>
    </submittedName>
</protein>
<dbReference type="EMBL" id="QNBC01000004">
    <property type="protein sequence ID" value="RKX68054.1"/>
    <property type="molecule type" value="Genomic_DNA"/>
</dbReference>
<dbReference type="SMART" id="SM00960">
    <property type="entry name" value="Robl_LC7"/>
    <property type="match status" value="1"/>
</dbReference>
<name>A0A660SB74_UNCT6</name>
<comment type="caution">
    <text evidence="2">The sequence shown here is derived from an EMBL/GenBank/DDBJ whole genome shotgun (WGS) entry which is preliminary data.</text>
</comment>
<dbReference type="SUPFAM" id="SSF103196">
    <property type="entry name" value="Roadblock/LC7 domain"/>
    <property type="match status" value="1"/>
</dbReference>
<dbReference type="InterPro" id="IPR037587">
    <property type="entry name" value="LAMTOR2-like"/>
</dbReference>
<dbReference type="GO" id="GO:0060090">
    <property type="term" value="F:molecular adaptor activity"/>
    <property type="evidence" value="ECO:0007669"/>
    <property type="project" value="InterPro"/>
</dbReference>
<sequence length="162" mass="18085">MSFQVFENDFWSINETITKLLKMTNAISVLLIDKAGQLITSTGNISQLDTTAFASLSAADFAATSQLAKLVGEKNFNTLFHQGENQNLYIQLIADKVILVVIFDSRTSLGLVRVRIKHATDELNAIIQDIMNKIKTNKDENVVGLDTDFKKQAESELDELFK</sequence>
<evidence type="ECO:0000259" key="1">
    <source>
        <dbReference type="SMART" id="SM00960"/>
    </source>
</evidence>